<evidence type="ECO:0000313" key="1">
    <source>
        <dbReference type="EMBL" id="MBB5833029.1"/>
    </source>
</evidence>
<comment type="caution">
    <text evidence="1">The sequence shown here is derived from an EMBL/GenBank/DDBJ whole genome shotgun (WGS) entry which is preliminary data.</text>
</comment>
<gene>
    <name evidence="1" type="ORF">HNR70_002842</name>
</gene>
<reference evidence="1 2" key="1">
    <citation type="submission" date="2020-08" db="EMBL/GenBank/DDBJ databases">
        <title>Sequencing the genomes of 1000 actinobacteria strains.</title>
        <authorList>
            <person name="Klenk H.-P."/>
        </authorList>
    </citation>
    <scope>NUCLEOTIDE SEQUENCE [LARGE SCALE GENOMIC DNA]</scope>
    <source>
        <strain evidence="1 2">DSM 28796</strain>
    </source>
</reference>
<name>A0A841ACP8_9MICO</name>
<dbReference type="RefSeq" id="WP_184326255.1">
    <property type="nucleotide sequence ID" value="NZ_JACHLZ010000001.1"/>
</dbReference>
<dbReference type="EMBL" id="JACHLZ010000001">
    <property type="protein sequence ID" value="MBB5833029.1"/>
    <property type="molecule type" value="Genomic_DNA"/>
</dbReference>
<sequence>MNEFAFPDPDRYRNGGVRPAGTLNGIPDAELSANDATLQCYFDATRGQQNQAVSFFDSLHSEWTSKVELTADPSRLPSEFAEFETCLFKETGFPGGQTDAGTSVTIYEFLYWWPDQHGGEAAMTEEENLRGGRIFADCLTPLTEAQAEIVADDRAEYIEQHHDDLVVIADAIQG</sequence>
<proteinExistence type="predicted"/>
<evidence type="ECO:0000313" key="2">
    <source>
        <dbReference type="Proteomes" id="UP000588158"/>
    </source>
</evidence>
<accession>A0A841ACP8</accession>
<dbReference type="Proteomes" id="UP000588158">
    <property type="component" value="Unassembled WGS sequence"/>
</dbReference>
<protein>
    <submittedName>
        <fullName evidence="1">Uncharacterized protein</fullName>
    </submittedName>
</protein>
<keyword evidence="2" id="KW-1185">Reference proteome</keyword>
<dbReference type="AlphaFoldDB" id="A0A841ACP8"/>
<organism evidence="1 2">
    <name type="scientific">Brachybacterium aquaticum</name>
    <dbReference type="NCBI Taxonomy" id="1432564"/>
    <lineage>
        <taxon>Bacteria</taxon>
        <taxon>Bacillati</taxon>
        <taxon>Actinomycetota</taxon>
        <taxon>Actinomycetes</taxon>
        <taxon>Micrococcales</taxon>
        <taxon>Dermabacteraceae</taxon>
        <taxon>Brachybacterium</taxon>
    </lineage>
</organism>